<evidence type="ECO:0000256" key="5">
    <source>
        <dbReference type="ARBA" id="ARBA00023180"/>
    </source>
</evidence>
<feature type="domain" description="Chitin-binding type-2" evidence="7">
    <location>
        <begin position="38"/>
        <end position="92"/>
    </location>
</feature>
<protein>
    <recommendedName>
        <fullName evidence="7">Chitin-binding type-2 domain-containing protein</fullName>
    </recommendedName>
</protein>
<evidence type="ECO:0000313" key="8">
    <source>
        <dbReference type="EnsemblMetazoa" id="AFAF011651-PA"/>
    </source>
</evidence>
<reference evidence="9" key="1">
    <citation type="submission" date="2014-01" db="EMBL/GenBank/DDBJ databases">
        <title>The Genome Sequence of Anopheles farauti FAR1 (V2).</title>
        <authorList>
            <consortium name="The Broad Institute Genomics Platform"/>
            <person name="Neafsey D.E."/>
            <person name="Besansky N."/>
            <person name="Howell P."/>
            <person name="Walton C."/>
            <person name="Young S.K."/>
            <person name="Zeng Q."/>
            <person name="Gargeya S."/>
            <person name="Fitzgerald M."/>
            <person name="Haas B."/>
            <person name="Abouelleil A."/>
            <person name="Allen A.W."/>
            <person name="Alvarado L."/>
            <person name="Arachchi H.M."/>
            <person name="Berlin A.M."/>
            <person name="Chapman S.B."/>
            <person name="Gainer-Dewar J."/>
            <person name="Goldberg J."/>
            <person name="Griggs A."/>
            <person name="Gujja S."/>
            <person name="Hansen M."/>
            <person name="Howarth C."/>
            <person name="Imamovic A."/>
            <person name="Ireland A."/>
            <person name="Larimer J."/>
            <person name="McCowan C."/>
            <person name="Murphy C."/>
            <person name="Pearson M."/>
            <person name="Poon T.W."/>
            <person name="Priest M."/>
            <person name="Roberts A."/>
            <person name="Saif S."/>
            <person name="Shea T."/>
            <person name="Sisk P."/>
            <person name="Sykes S."/>
            <person name="Wortman J."/>
            <person name="Nusbaum C."/>
            <person name="Birren B."/>
        </authorList>
    </citation>
    <scope>NUCLEOTIDE SEQUENCE [LARGE SCALE GENOMIC DNA]</scope>
    <source>
        <strain evidence="9">FAR1</strain>
    </source>
</reference>
<keyword evidence="9" id="KW-1185">Reference proteome</keyword>
<dbReference type="InterPro" id="IPR002557">
    <property type="entry name" value="Chitin-bd_dom"/>
</dbReference>
<evidence type="ECO:0000259" key="7">
    <source>
        <dbReference type="PROSITE" id="PS50940"/>
    </source>
</evidence>
<dbReference type="SMART" id="SM00494">
    <property type="entry name" value="ChtBD2"/>
    <property type="match status" value="4"/>
</dbReference>
<dbReference type="AlphaFoldDB" id="A0A182QJR7"/>
<keyword evidence="1" id="KW-0147">Chitin-binding</keyword>
<evidence type="ECO:0000256" key="4">
    <source>
        <dbReference type="ARBA" id="ARBA00023157"/>
    </source>
</evidence>
<feature type="domain" description="Chitin-binding type-2" evidence="7">
    <location>
        <begin position="230"/>
        <end position="287"/>
    </location>
</feature>
<dbReference type="SUPFAM" id="SSF57625">
    <property type="entry name" value="Invertebrate chitin-binding proteins"/>
    <property type="match status" value="4"/>
</dbReference>
<organism evidence="8 9">
    <name type="scientific">Anopheles farauti</name>
    <dbReference type="NCBI Taxonomy" id="69004"/>
    <lineage>
        <taxon>Eukaryota</taxon>
        <taxon>Metazoa</taxon>
        <taxon>Ecdysozoa</taxon>
        <taxon>Arthropoda</taxon>
        <taxon>Hexapoda</taxon>
        <taxon>Insecta</taxon>
        <taxon>Pterygota</taxon>
        <taxon>Neoptera</taxon>
        <taxon>Endopterygota</taxon>
        <taxon>Diptera</taxon>
        <taxon>Nematocera</taxon>
        <taxon>Culicoidea</taxon>
        <taxon>Culicidae</taxon>
        <taxon>Anophelinae</taxon>
        <taxon>Anopheles</taxon>
    </lineage>
</organism>
<dbReference type="InterPro" id="IPR051940">
    <property type="entry name" value="Chitin_bind-dev_reg"/>
</dbReference>
<dbReference type="PANTHER" id="PTHR23301">
    <property type="entry name" value="CHITIN BINDING PERITROPHIN-A"/>
    <property type="match status" value="1"/>
</dbReference>
<evidence type="ECO:0000256" key="1">
    <source>
        <dbReference type="ARBA" id="ARBA00022669"/>
    </source>
</evidence>
<dbReference type="Pfam" id="PF01607">
    <property type="entry name" value="CBM_14"/>
    <property type="match status" value="4"/>
</dbReference>
<keyword evidence="5" id="KW-0325">Glycoprotein</keyword>
<evidence type="ECO:0000256" key="3">
    <source>
        <dbReference type="ARBA" id="ARBA00022737"/>
    </source>
</evidence>
<feature type="domain" description="Chitin-binding type-2" evidence="7">
    <location>
        <begin position="148"/>
        <end position="209"/>
    </location>
</feature>
<dbReference type="STRING" id="69004.A0A182QJR7"/>
<accession>A0A182QJR7</accession>
<dbReference type="EMBL" id="AXCN02002123">
    <property type="status" value="NOT_ANNOTATED_CDS"/>
    <property type="molecule type" value="Genomic_DNA"/>
</dbReference>
<feature type="domain" description="Chitin-binding type-2" evidence="7">
    <location>
        <begin position="95"/>
        <end position="146"/>
    </location>
</feature>
<keyword evidence="4" id="KW-1015">Disulfide bond</keyword>
<dbReference type="VEuPathDB" id="VectorBase:AFAF011651"/>
<reference evidence="8" key="2">
    <citation type="submission" date="2020-05" db="UniProtKB">
        <authorList>
            <consortium name="EnsemblMetazoa"/>
        </authorList>
    </citation>
    <scope>IDENTIFICATION</scope>
    <source>
        <strain evidence="8">FAR1</strain>
    </source>
</reference>
<evidence type="ECO:0000256" key="6">
    <source>
        <dbReference type="SAM" id="SignalP"/>
    </source>
</evidence>
<dbReference type="InterPro" id="IPR036508">
    <property type="entry name" value="Chitin-bd_dom_sf"/>
</dbReference>
<sequence>MYQGTTCEIKMIHDSKMRSVGLLVLAALIGCATAQVTQKPCDTDGFFPHPTECTMYISCYGGISYEMTCPDGKYFNSTELVCDKKENVQCVVNNCPPEGIVFLPIPGVCDRYTICIEGQAFENTCDTGLYFDAVLGECNLKNETDCVVNPCQNPVPDPPILEIHPNEADCQQYILCVKGEPNVRNCAPGLFFDPDLLQCVMADDCICPDGKYYDSAKTLCDIPANVPCTVGPCSGNTGIAAKAIPNICTSYTLCLDENAFNRTCADGTLFDETFGDCVIARDSKCVENPCVTVDPATAVPTTFYPVLNSCKNFQKLPPRDID</sequence>
<keyword evidence="2 6" id="KW-0732">Signal</keyword>
<feature type="chain" id="PRO_5045036037" description="Chitin-binding type-2 domain-containing protein" evidence="6">
    <location>
        <begin position="35"/>
        <end position="322"/>
    </location>
</feature>
<dbReference type="PROSITE" id="PS50940">
    <property type="entry name" value="CHIT_BIND_II"/>
    <property type="match status" value="4"/>
</dbReference>
<keyword evidence="3" id="KW-0677">Repeat</keyword>
<proteinExistence type="predicted"/>
<dbReference type="PANTHER" id="PTHR23301:SF106">
    <property type="entry name" value="CHITIN-BINDING TYPE-2 DOMAIN-CONTAINING PROTEIN-RELATED"/>
    <property type="match status" value="1"/>
</dbReference>
<evidence type="ECO:0000313" key="9">
    <source>
        <dbReference type="Proteomes" id="UP000075886"/>
    </source>
</evidence>
<dbReference type="Proteomes" id="UP000075886">
    <property type="component" value="Unassembled WGS sequence"/>
</dbReference>
<evidence type="ECO:0000256" key="2">
    <source>
        <dbReference type="ARBA" id="ARBA00022729"/>
    </source>
</evidence>
<name>A0A182QJR7_9DIPT</name>
<dbReference type="Gene3D" id="2.170.140.10">
    <property type="entry name" value="Chitin binding domain"/>
    <property type="match status" value="4"/>
</dbReference>
<dbReference type="GO" id="GO:0008061">
    <property type="term" value="F:chitin binding"/>
    <property type="evidence" value="ECO:0007669"/>
    <property type="project" value="UniProtKB-KW"/>
</dbReference>
<dbReference type="EnsemblMetazoa" id="AFAF011651-RA">
    <property type="protein sequence ID" value="AFAF011651-PA"/>
    <property type="gene ID" value="AFAF011651"/>
</dbReference>
<dbReference type="GO" id="GO:0005576">
    <property type="term" value="C:extracellular region"/>
    <property type="evidence" value="ECO:0007669"/>
    <property type="project" value="InterPro"/>
</dbReference>
<feature type="signal peptide" evidence="6">
    <location>
        <begin position="1"/>
        <end position="34"/>
    </location>
</feature>